<keyword evidence="2" id="KW-1185">Reference proteome</keyword>
<proteinExistence type="predicted"/>
<dbReference type="Pfam" id="PF06078">
    <property type="entry name" value="DUF937"/>
    <property type="match status" value="1"/>
</dbReference>
<name>A0A4U3MJ12_9ACTN</name>
<dbReference type="OrthoDB" id="3524762at2"/>
<dbReference type="RefSeq" id="WP_137247804.1">
    <property type="nucleotide sequence ID" value="NZ_SZQA01000013.1"/>
</dbReference>
<comment type="caution">
    <text evidence="1">The sequence shown here is derived from an EMBL/GenBank/DDBJ whole genome shotgun (WGS) entry which is preliminary data.</text>
</comment>
<protein>
    <submittedName>
        <fullName evidence="1">DUF937 domain-containing protein</fullName>
    </submittedName>
</protein>
<dbReference type="EMBL" id="SZQA01000013">
    <property type="protein sequence ID" value="TKK88007.1"/>
    <property type="molecule type" value="Genomic_DNA"/>
</dbReference>
<evidence type="ECO:0000313" key="2">
    <source>
        <dbReference type="Proteomes" id="UP000308705"/>
    </source>
</evidence>
<evidence type="ECO:0000313" key="1">
    <source>
        <dbReference type="EMBL" id="TKK88007.1"/>
    </source>
</evidence>
<dbReference type="AlphaFoldDB" id="A0A4U3MJ12"/>
<organism evidence="1 2">
    <name type="scientific">Herbidospora galbida</name>
    <dbReference type="NCBI Taxonomy" id="2575442"/>
    <lineage>
        <taxon>Bacteria</taxon>
        <taxon>Bacillati</taxon>
        <taxon>Actinomycetota</taxon>
        <taxon>Actinomycetes</taxon>
        <taxon>Streptosporangiales</taxon>
        <taxon>Streptosporangiaceae</taxon>
        <taxon>Herbidospora</taxon>
    </lineage>
</organism>
<dbReference type="Proteomes" id="UP000308705">
    <property type="component" value="Unassembled WGS sequence"/>
</dbReference>
<sequence length="197" mass="20621">MSQSSQSMHEEIISKLGPQGIQQMASLLGTDAESAKPAIQACLATVICGMARNCGEPKGAQSLRAAMDDHSAAEPFRDIAALANDQDGQRILAHVLGVPGSRQAAEGIAQFMGMNSGAITKMMAMVAPMAMAMMAQRIEANHMDATAMARELRRQESAMSTSSFGDMLSGVLGKIFGGAQAQGGAKPKSKPQRGQRV</sequence>
<dbReference type="InterPro" id="IPR009282">
    <property type="entry name" value="DUF937"/>
</dbReference>
<gene>
    <name evidence="1" type="ORF">FDA94_15740</name>
</gene>
<reference evidence="1 2" key="1">
    <citation type="submission" date="2019-04" db="EMBL/GenBank/DDBJ databases">
        <title>Herbidospora sp. NEAU-GS14.nov., a novel actinomycete isolated from soil.</title>
        <authorList>
            <person name="Han L."/>
        </authorList>
    </citation>
    <scope>NUCLEOTIDE SEQUENCE [LARGE SCALE GENOMIC DNA]</scope>
    <source>
        <strain evidence="1 2">NEAU-GS14</strain>
    </source>
</reference>
<accession>A0A4U3MJ12</accession>